<dbReference type="AlphaFoldDB" id="A0A6J8CJG0"/>
<evidence type="ECO:0000313" key="4">
    <source>
        <dbReference type="Proteomes" id="UP000507470"/>
    </source>
</evidence>
<organism evidence="3 4">
    <name type="scientific">Mytilus coruscus</name>
    <name type="common">Sea mussel</name>
    <dbReference type="NCBI Taxonomy" id="42192"/>
    <lineage>
        <taxon>Eukaryota</taxon>
        <taxon>Metazoa</taxon>
        <taxon>Spiralia</taxon>
        <taxon>Lophotrochozoa</taxon>
        <taxon>Mollusca</taxon>
        <taxon>Bivalvia</taxon>
        <taxon>Autobranchia</taxon>
        <taxon>Pteriomorphia</taxon>
        <taxon>Mytilida</taxon>
        <taxon>Mytiloidea</taxon>
        <taxon>Mytilidae</taxon>
        <taxon>Mytilinae</taxon>
        <taxon>Mytilus</taxon>
    </lineage>
</organism>
<feature type="signal peptide" evidence="2">
    <location>
        <begin position="1"/>
        <end position="19"/>
    </location>
</feature>
<proteinExistence type="predicted"/>
<gene>
    <name evidence="3" type="ORF">MCOR_29952</name>
</gene>
<keyword evidence="4" id="KW-1185">Reference proteome</keyword>
<dbReference type="EMBL" id="CACVKT020005454">
    <property type="protein sequence ID" value="CAC5395267.1"/>
    <property type="molecule type" value="Genomic_DNA"/>
</dbReference>
<sequence length="260" mass="30113">MSDVAIAIIVATAFHACRCQIVSTYSFPIDACNSDPHVVDANTIVYMKFEGDLRSQDCRKMSFITPKSAFFLYELCMKEMYYDSPNCQSTLYFSRHWPHSYSSAYQIRGERCDSYSSGINRIFSQCFSKVNYVSFELKTQNNSYNRYDDRKQTDIILHKLKDTFKFQIESKWDYNCDVIGGITGIIAAMCVFTGVGIYLYIYCRRRKRFTRQYCCSSFRHRNSNLLEIDAIPADLKRYLETATGIKAAVTVPLHVLQCDN</sequence>
<evidence type="ECO:0000313" key="3">
    <source>
        <dbReference type="EMBL" id="CAC5395267.1"/>
    </source>
</evidence>
<keyword evidence="1" id="KW-0812">Transmembrane</keyword>
<keyword evidence="1" id="KW-0472">Membrane</keyword>
<protein>
    <submittedName>
        <fullName evidence="3">Uncharacterized protein</fullName>
    </submittedName>
</protein>
<evidence type="ECO:0000256" key="1">
    <source>
        <dbReference type="SAM" id="Phobius"/>
    </source>
</evidence>
<feature type="transmembrane region" description="Helical" evidence="1">
    <location>
        <begin position="178"/>
        <end position="201"/>
    </location>
</feature>
<dbReference type="Proteomes" id="UP000507470">
    <property type="component" value="Unassembled WGS sequence"/>
</dbReference>
<feature type="chain" id="PRO_5026831373" evidence="2">
    <location>
        <begin position="20"/>
        <end position="260"/>
    </location>
</feature>
<keyword evidence="1" id="KW-1133">Transmembrane helix</keyword>
<reference evidence="3 4" key="1">
    <citation type="submission" date="2020-06" db="EMBL/GenBank/DDBJ databases">
        <authorList>
            <person name="Li R."/>
            <person name="Bekaert M."/>
        </authorList>
    </citation>
    <scope>NUCLEOTIDE SEQUENCE [LARGE SCALE GENOMIC DNA]</scope>
    <source>
        <strain evidence="4">wild</strain>
    </source>
</reference>
<evidence type="ECO:0000256" key="2">
    <source>
        <dbReference type="SAM" id="SignalP"/>
    </source>
</evidence>
<keyword evidence="2" id="KW-0732">Signal</keyword>
<name>A0A6J8CJG0_MYTCO</name>
<accession>A0A6J8CJG0</accession>